<gene>
    <name evidence="2" type="ORF">SAMN05444583_105152</name>
</gene>
<protein>
    <submittedName>
        <fullName evidence="2">Uncharacterized protein</fullName>
    </submittedName>
</protein>
<dbReference type="Proteomes" id="UP000198677">
    <property type="component" value="Unassembled WGS sequence"/>
</dbReference>
<proteinExistence type="predicted"/>
<dbReference type="AlphaFoldDB" id="A0A1H7LU56"/>
<name>A0A1H7LU56_9NOCA</name>
<feature type="compositionally biased region" description="Basic and acidic residues" evidence="1">
    <location>
        <begin position="7"/>
        <end position="20"/>
    </location>
</feature>
<accession>A0A1H7LU56</accession>
<dbReference type="EMBL" id="FOAW01000005">
    <property type="protein sequence ID" value="SEL02389.1"/>
    <property type="molecule type" value="Genomic_DNA"/>
</dbReference>
<evidence type="ECO:0000313" key="2">
    <source>
        <dbReference type="EMBL" id="SEL02389.1"/>
    </source>
</evidence>
<keyword evidence="3" id="KW-1185">Reference proteome</keyword>
<feature type="compositionally biased region" description="Basic residues" evidence="1">
    <location>
        <begin position="33"/>
        <end position="50"/>
    </location>
</feature>
<evidence type="ECO:0000313" key="3">
    <source>
        <dbReference type="Proteomes" id="UP000198677"/>
    </source>
</evidence>
<feature type="region of interest" description="Disordered" evidence="1">
    <location>
        <begin position="28"/>
        <end position="50"/>
    </location>
</feature>
<evidence type="ECO:0000256" key="1">
    <source>
        <dbReference type="SAM" id="MobiDB-lite"/>
    </source>
</evidence>
<reference evidence="3" key="1">
    <citation type="submission" date="2016-10" db="EMBL/GenBank/DDBJ databases">
        <authorList>
            <person name="Varghese N."/>
            <person name="Submissions S."/>
        </authorList>
    </citation>
    <scope>NUCLEOTIDE SEQUENCE [LARGE SCALE GENOMIC DNA]</scope>
    <source>
        <strain evidence="3">DSM 44675</strain>
    </source>
</reference>
<feature type="region of interest" description="Disordered" evidence="1">
    <location>
        <begin position="1"/>
        <end position="20"/>
    </location>
</feature>
<sequence>MTAQARASEHEGPMSTEEIKAHLDAMFVPSRPGTRRRGSGLHKLSRPAAA</sequence>
<organism evidence="2 3">
    <name type="scientific">Rhodococcus maanshanensis</name>
    <dbReference type="NCBI Taxonomy" id="183556"/>
    <lineage>
        <taxon>Bacteria</taxon>
        <taxon>Bacillati</taxon>
        <taxon>Actinomycetota</taxon>
        <taxon>Actinomycetes</taxon>
        <taxon>Mycobacteriales</taxon>
        <taxon>Nocardiaceae</taxon>
        <taxon>Rhodococcus</taxon>
    </lineage>
</organism>